<feature type="compositionally biased region" description="Basic and acidic residues" evidence="1">
    <location>
        <begin position="59"/>
        <end position="98"/>
    </location>
</feature>
<dbReference type="AlphaFoldDB" id="A0A2G9Q5V7"/>
<accession>A0A2G9Q5V7</accession>
<evidence type="ECO:0000313" key="3">
    <source>
        <dbReference type="Proteomes" id="UP000228934"/>
    </source>
</evidence>
<feature type="compositionally biased region" description="Basic and acidic residues" evidence="1">
    <location>
        <begin position="14"/>
        <end position="26"/>
    </location>
</feature>
<feature type="compositionally biased region" description="Basic residues" evidence="1">
    <location>
        <begin position="27"/>
        <end position="42"/>
    </location>
</feature>
<name>A0A2G9Q5V7_AQUCT</name>
<feature type="region of interest" description="Disordered" evidence="1">
    <location>
        <begin position="155"/>
        <end position="183"/>
    </location>
</feature>
<keyword evidence="3" id="KW-1185">Reference proteome</keyword>
<dbReference type="EMBL" id="KZ052937">
    <property type="protein sequence ID" value="PIO10974.1"/>
    <property type="molecule type" value="Genomic_DNA"/>
</dbReference>
<dbReference type="Proteomes" id="UP000228934">
    <property type="component" value="Unassembled WGS sequence"/>
</dbReference>
<protein>
    <submittedName>
        <fullName evidence="2">Uncharacterized protein</fullName>
    </submittedName>
</protein>
<reference evidence="3" key="1">
    <citation type="journal article" date="2017" name="Nat. Commun.">
        <title>The North American bullfrog draft genome provides insight into hormonal regulation of long noncoding RNA.</title>
        <authorList>
            <person name="Hammond S.A."/>
            <person name="Warren R.L."/>
            <person name="Vandervalk B.P."/>
            <person name="Kucuk E."/>
            <person name="Khan H."/>
            <person name="Gibb E.A."/>
            <person name="Pandoh P."/>
            <person name="Kirk H."/>
            <person name="Zhao Y."/>
            <person name="Jones M."/>
            <person name="Mungall A.J."/>
            <person name="Coope R."/>
            <person name="Pleasance S."/>
            <person name="Moore R.A."/>
            <person name="Holt R.A."/>
            <person name="Round J.M."/>
            <person name="Ohora S."/>
            <person name="Walle B.V."/>
            <person name="Veldhoen N."/>
            <person name="Helbing C.C."/>
            <person name="Birol I."/>
        </authorList>
    </citation>
    <scope>NUCLEOTIDE SEQUENCE [LARGE SCALE GENOMIC DNA]</scope>
</reference>
<feature type="region of interest" description="Disordered" evidence="1">
    <location>
        <begin position="1"/>
        <end position="111"/>
    </location>
</feature>
<evidence type="ECO:0000313" key="2">
    <source>
        <dbReference type="EMBL" id="PIO10974.1"/>
    </source>
</evidence>
<evidence type="ECO:0000256" key="1">
    <source>
        <dbReference type="SAM" id="MobiDB-lite"/>
    </source>
</evidence>
<feature type="compositionally biased region" description="Basic residues" evidence="1">
    <location>
        <begin position="99"/>
        <end position="110"/>
    </location>
</feature>
<sequence length="251" mass="28990">MEKEGKKERRKKDGKKEKEGRKERESKRRRWRKKEGKRKGKNDKKNGKKEGKKKKERKKEREKEWKERKKEGKKEKEREGGGERVKERERKRQKEWKERKRRGWRKKGRKSIPYISVLTGRQEGLDGWMDGSDSPCPFPFAGLQLESSRPHIPFSEAEQRTLPRRVGGADTGGEGGKRRGRSSLSSSVWLCGQKGEGEICQSSTERLSLSVIRSSDHMSHSQPVSLPVAERGDSGLCDGGDLCCWKSRLSN</sequence>
<proteinExistence type="predicted"/>
<gene>
    <name evidence="2" type="ORF">AB205_0073040</name>
</gene>
<organism evidence="2 3">
    <name type="scientific">Aquarana catesbeiana</name>
    <name type="common">American bullfrog</name>
    <name type="synonym">Rana catesbeiana</name>
    <dbReference type="NCBI Taxonomy" id="8400"/>
    <lineage>
        <taxon>Eukaryota</taxon>
        <taxon>Metazoa</taxon>
        <taxon>Chordata</taxon>
        <taxon>Craniata</taxon>
        <taxon>Vertebrata</taxon>
        <taxon>Euteleostomi</taxon>
        <taxon>Amphibia</taxon>
        <taxon>Batrachia</taxon>
        <taxon>Anura</taxon>
        <taxon>Neobatrachia</taxon>
        <taxon>Ranoidea</taxon>
        <taxon>Ranidae</taxon>
        <taxon>Aquarana</taxon>
    </lineage>
</organism>